<keyword evidence="4" id="KW-0597">Phosphoprotein</keyword>
<keyword evidence="7" id="KW-0902">Two-component regulatory system</keyword>
<evidence type="ECO:0000256" key="1">
    <source>
        <dbReference type="ARBA" id="ARBA00000085"/>
    </source>
</evidence>
<proteinExistence type="predicted"/>
<protein>
    <recommendedName>
        <fullName evidence="3">histidine kinase</fullName>
        <ecNumber evidence="3">2.7.13.3</ecNumber>
    </recommendedName>
</protein>
<dbReference type="AlphaFoldDB" id="A0A6I3J608"/>
<dbReference type="InterPro" id="IPR036097">
    <property type="entry name" value="HisK_dim/P_sf"/>
</dbReference>
<dbReference type="InterPro" id="IPR003594">
    <property type="entry name" value="HATPase_dom"/>
</dbReference>
<dbReference type="EC" id="2.7.13.3" evidence="3"/>
<evidence type="ECO:0000256" key="7">
    <source>
        <dbReference type="ARBA" id="ARBA00023012"/>
    </source>
</evidence>
<dbReference type="GO" id="GO:0000155">
    <property type="term" value="F:phosphorelay sensor kinase activity"/>
    <property type="evidence" value="ECO:0007669"/>
    <property type="project" value="InterPro"/>
</dbReference>
<dbReference type="InterPro" id="IPR005467">
    <property type="entry name" value="His_kinase_dom"/>
</dbReference>
<dbReference type="Pfam" id="PF00512">
    <property type="entry name" value="HisKA"/>
    <property type="match status" value="1"/>
</dbReference>
<gene>
    <name evidence="9" type="ORF">GGQ22_06970</name>
</gene>
<dbReference type="Gene3D" id="3.30.450.40">
    <property type="match status" value="1"/>
</dbReference>
<dbReference type="RefSeq" id="WP_154614535.1">
    <property type="nucleotide sequence ID" value="NZ_CP053660.1"/>
</dbReference>
<evidence type="ECO:0000313" key="9">
    <source>
        <dbReference type="EMBL" id="MTB94822.1"/>
    </source>
</evidence>
<dbReference type="SUPFAM" id="SSF55874">
    <property type="entry name" value="ATPase domain of HSP90 chaperone/DNA topoisomerase II/histidine kinase"/>
    <property type="match status" value="1"/>
</dbReference>
<dbReference type="PRINTS" id="PR00344">
    <property type="entry name" value="BCTRLSENSOR"/>
</dbReference>
<evidence type="ECO:0000256" key="2">
    <source>
        <dbReference type="ARBA" id="ARBA00004236"/>
    </source>
</evidence>
<dbReference type="SMART" id="SM00387">
    <property type="entry name" value="HATPase_c"/>
    <property type="match status" value="1"/>
</dbReference>
<comment type="caution">
    <text evidence="9">The sequence shown here is derived from an EMBL/GenBank/DDBJ whole genome shotgun (WGS) entry which is preliminary data.</text>
</comment>
<dbReference type="PANTHER" id="PTHR43711">
    <property type="entry name" value="TWO-COMPONENT HISTIDINE KINASE"/>
    <property type="match status" value="1"/>
</dbReference>
<dbReference type="SUPFAM" id="SSF55781">
    <property type="entry name" value="GAF domain-like"/>
    <property type="match status" value="1"/>
</dbReference>
<evidence type="ECO:0000256" key="4">
    <source>
        <dbReference type="ARBA" id="ARBA00022553"/>
    </source>
</evidence>
<sequence length="488" mass="50753">MTSLPTDPEEMAAYGLQPIASRLPVSEDAATLATSILEGPASVDDVLEAAARHLLAVSDADTVTAVLTSLTPDEPSSWVALGGRARLREWRRTPGSISVLPCTHEPEAAATQPLLSALGRRDRVVALADAAALPADAEVDRTETEQYGVAAMLATILVGEGPAHGSLSAVRGRPGPWSPVAIADLRLLGAALTARFEQVRARRSLADALERGDHARASAQQFFSTVAHELRTPVAALLGTTEVLAAEVTDAVAAERRDGEDSPDGAAAAVDTALLARVIDDASAIRRAGDHLVSVVGELLSVAGGPATAEVTWVDLAPAVQDALHWLRAPAAEAGVHLESQVPPEVQVRTTSTALRQVLANLLGNAVAYAGPDGRAVVDVVWSRGELGTEWARVRIRDDGPGLSAAQAAEVFKPFVRFAHHRPGSGLGLAISRSLVERDGGLMGVASTEGEGSTFWFEVPGRRTPVGDPAPGSTAVRREGGSRAPAPR</sequence>
<dbReference type="PANTHER" id="PTHR43711:SF1">
    <property type="entry name" value="HISTIDINE KINASE 1"/>
    <property type="match status" value="1"/>
</dbReference>
<evidence type="ECO:0000256" key="6">
    <source>
        <dbReference type="ARBA" id="ARBA00022777"/>
    </source>
</evidence>
<comment type="catalytic activity">
    <reaction evidence="1">
        <text>ATP + protein L-histidine = ADP + protein N-phospho-L-histidine.</text>
        <dbReference type="EC" id="2.7.13.3"/>
    </reaction>
</comment>
<name>A0A6I3J608_9ACTN</name>
<dbReference type="SUPFAM" id="SSF47384">
    <property type="entry name" value="Homodimeric domain of signal transducing histidine kinase"/>
    <property type="match status" value="1"/>
</dbReference>
<dbReference type="Pfam" id="PF02518">
    <property type="entry name" value="HATPase_c"/>
    <property type="match status" value="1"/>
</dbReference>
<evidence type="ECO:0000256" key="3">
    <source>
        <dbReference type="ARBA" id="ARBA00012438"/>
    </source>
</evidence>
<organism evidence="9 10">
    <name type="scientific">Nocardioides marmotae</name>
    <dbReference type="NCBI Taxonomy" id="2663857"/>
    <lineage>
        <taxon>Bacteria</taxon>
        <taxon>Bacillati</taxon>
        <taxon>Actinomycetota</taxon>
        <taxon>Actinomycetes</taxon>
        <taxon>Propionibacteriales</taxon>
        <taxon>Nocardioidaceae</taxon>
        <taxon>Nocardioides</taxon>
    </lineage>
</organism>
<dbReference type="PROSITE" id="PS50109">
    <property type="entry name" value="HIS_KIN"/>
    <property type="match status" value="1"/>
</dbReference>
<dbReference type="EMBL" id="WLCI01000006">
    <property type="protein sequence ID" value="MTB94822.1"/>
    <property type="molecule type" value="Genomic_DNA"/>
</dbReference>
<evidence type="ECO:0000259" key="8">
    <source>
        <dbReference type="PROSITE" id="PS50109"/>
    </source>
</evidence>
<comment type="subcellular location">
    <subcellularLocation>
        <location evidence="2">Cell membrane</location>
    </subcellularLocation>
</comment>
<evidence type="ECO:0000256" key="5">
    <source>
        <dbReference type="ARBA" id="ARBA00022679"/>
    </source>
</evidence>
<reference evidence="9 10" key="1">
    <citation type="submission" date="2019-10" db="EMBL/GenBank/DDBJ databases">
        <title>Nocardioides novel species isolated from the excrement of Marmot.</title>
        <authorList>
            <person name="Zhang G."/>
        </authorList>
    </citation>
    <scope>NUCLEOTIDE SEQUENCE [LARGE SCALE GENOMIC DNA]</scope>
    <source>
        <strain evidence="10">zg-579</strain>
    </source>
</reference>
<dbReference type="InterPro" id="IPR036890">
    <property type="entry name" value="HATPase_C_sf"/>
</dbReference>
<dbReference type="InterPro" id="IPR029016">
    <property type="entry name" value="GAF-like_dom_sf"/>
</dbReference>
<dbReference type="InterPro" id="IPR050736">
    <property type="entry name" value="Sensor_HK_Regulatory"/>
</dbReference>
<dbReference type="GO" id="GO:0005886">
    <property type="term" value="C:plasma membrane"/>
    <property type="evidence" value="ECO:0007669"/>
    <property type="project" value="UniProtKB-SubCell"/>
</dbReference>
<keyword evidence="10" id="KW-1185">Reference proteome</keyword>
<dbReference type="Proteomes" id="UP000433406">
    <property type="component" value="Unassembled WGS sequence"/>
</dbReference>
<keyword evidence="5" id="KW-0808">Transferase</keyword>
<keyword evidence="6" id="KW-0418">Kinase</keyword>
<dbReference type="Gene3D" id="3.30.565.10">
    <property type="entry name" value="Histidine kinase-like ATPase, C-terminal domain"/>
    <property type="match status" value="1"/>
</dbReference>
<dbReference type="SMART" id="SM00388">
    <property type="entry name" value="HisKA"/>
    <property type="match status" value="1"/>
</dbReference>
<evidence type="ECO:0000313" key="10">
    <source>
        <dbReference type="Proteomes" id="UP000433406"/>
    </source>
</evidence>
<dbReference type="InterPro" id="IPR003661">
    <property type="entry name" value="HisK_dim/P_dom"/>
</dbReference>
<dbReference type="Gene3D" id="1.10.287.130">
    <property type="match status" value="1"/>
</dbReference>
<dbReference type="InterPro" id="IPR004358">
    <property type="entry name" value="Sig_transdc_His_kin-like_C"/>
</dbReference>
<feature type="domain" description="Histidine kinase" evidence="8">
    <location>
        <begin position="225"/>
        <end position="463"/>
    </location>
</feature>
<dbReference type="CDD" id="cd00082">
    <property type="entry name" value="HisKA"/>
    <property type="match status" value="1"/>
</dbReference>
<accession>A0A6I3J608</accession>